<proteinExistence type="inferred from homology"/>
<evidence type="ECO:0000256" key="1">
    <source>
        <dbReference type="ARBA" id="ARBA00010088"/>
    </source>
</evidence>
<dbReference type="PIRSF" id="PIRSF001112">
    <property type="entry name" value="Epoxide_hydrolase"/>
    <property type="match status" value="1"/>
</dbReference>
<accession>A0A8E2JM82</accession>
<dbReference type="AlphaFoldDB" id="A0A8E2JM82"/>
<dbReference type="Proteomes" id="UP000250140">
    <property type="component" value="Unassembled WGS sequence"/>
</dbReference>
<dbReference type="GO" id="GO:0004301">
    <property type="term" value="F:epoxide hydrolase activity"/>
    <property type="evidence" value="ECO:0007669"/>
    <property type="project" value="TreeGrafter"/>
</dbReference>
<keyword evidence="6" id="KW-1185">Reference proteome</keyword>
<keyword evidence="2 5" id="KW-0378">Hydrolase</keyword>
<dbReference type="OrthoDB" id="7130006at2759"/>
<feature type="active site" description="Nucleophile" evidence="3">
    <location>
        <position position="189"/>
    </location>
</feature>
<gene>
    <name evidence="5" type="ORF">AOQ84DRAFT_401239</name>
</gene>
<organism evidence="5 6">
    <name type="scientific">Glonium stellatum</name>
    <dbReference type="NCBI Taxonomy" id="574774"/>
    <lineage>
        <taxon>Eukaryota</taxon>
        <taxon>Fungi</taxon>
        <taxon>Dikarya</taxon>
        <taxon>Ascomycota</taxon>
        <taxon>Pezizomycotina</taxon>
        <taxon>Dothideomycetes</taxon>
        <taxon>Pleosporomycetidae</taxon>
        <taxon>Gloniales</taxon>
        <taxon>Gloniaceae</taxon>
        <taxon>Glonium</taxon>
    </lineage>
</organism>
<evidence type="ECO:0000259" key="4">
    <source>
        <dbReference type="Pfam" id="PF06441"/>
    </source>
</evidence>
<dbReference type="GO" id="GO:0097176">
    <property type="term" value="P:epoxide metabolic process"/>
    <property type="evidence" value="ECO:0007669"/>
    <property type="project" value="TreeGrafter"/>
</dbReference>
<evidence type="ECO:0000256" key="2">
    <source>
        <dbReference type="ARBA" id="ARBA00022801"/>
    </source>
</evidence>
<reference evidence="5 6" key="1">
    <citation type="journal article" date="2016" name="Nat. Commun.">
        <title>Ectomycorrhizal ecology is imprinted in the genome of the dominant symbiotic fungus Cenococcum geophilum.</title>
        <authorList>
            <consortium name="DOE Joint Genome Institute"/>
            <person name="Peter M."/>
            <person name="Kohler A."/>
            <person name="Ohm R.A."/>
            <person name="Kuo A."/>
            <person name="Krutzmann J."/>
            <person name="Morin E."/>
            <person name="Arend M."/>
            <person name="Barry K.W."/>
            <person name="Binder M."/>
            <person name="Choi C."/>
            <person name="Clum A."/>
            <person name="Copeland A."/>
            <person name="Grisel N."/>
            <person name="Haridas S."/>
            <person name="Kipfer T."/>
            <person name="LaButti K."/>
            <person name="Lindquist E."/>
            <person name="Lipzen A."/>
            <person name="Maire R."/>
            <person name="Meier B."/>
            <person name="Mihaltcheva S."/>
            <person name="Molinier V."/>
            <person name="Murat C."/>
            <person name="Poggeler S."/>
            <person name="Quandt C.A."/>
            <person name="Sperisen C."/>
            <person name="Tritt A."/>
            <person name="Tisserant E."/>
            <person name="Crous P.W."/>
            <person name="Henrissat B."/>
            <person name="Nehls U."/>
            <person name="Egli S."/>
            <person name="Spatafora J.W."/>
            <person name="Grigoriev I.V."/>
            <person name="Martin F.M."/>
        </authorList>
    </citation>
    <scope>NUCLEOTIDE SEQUENCE [LARGE SCALE GENOMIC DNA]</scope>
    <source>
        <strain evidence="5 6">CBS 207.34</strain>
    </source>
</reference>
<dbReference type="InterPro" id="IPR010497">
    <property type="entry name" value="Epoxide_hydro_N"/>
</dbReference>
<dbReference type="EMBL" id="KV750964">
    <property type="protein sequence ID" value="OCL02384.1"/>
    <property type="molecule type" value="Genomic_DNA"/>
</dbReference>
<comment type="similarity">
    <text evidence="1">Belongs to the peptidase S33 family.</text>
</comment>
<feature type="active site" description="Proton acceptor" evidence="3">
    <location>
        <position position="350"/>
    </location>
</feature>
<dbReference type="InterPro" id="IPR000639">
    <property type="entry name" value="Epox_hydrolase-like"/>
</dbReference>
<evidence type="ECO:0000256" key="3">
    <source>
        <dbReference type="PIRSR" id="PIRSR001112-1"/>
    </source>
</evidence>
<dbReference type="PRINTS" id="PR00412">
    <property type="entry name" value="EPOXHYDRLASE"/>
</dbReference>
<dbReference type="PANTHER" id="PTHR21661">
    <property type="entry name" value="EPOXIDE HYDROLASE 1-RELATED"/>
    <property type="match status" value="1"/>
</dbReference>
<dbReference type="Gene3D" id="3.40.50.1820">
    <property type="entry name" value="alpha/beta hydrolase"/>
    <property type="match status" value="1"/>
</dbReference>
<evidence type="ECO:0000313" key="5">
    <source>
        <dbReference type="EMBL" id="OCL02384.1"/>
    </source>
</evidence>
<protein>
    <submittedName>
        <fullName evidence="5">Alpha/beta-hydrolase</fullName>
    </submittedName>
</protein>
<evidence type="ECO:0000313" key="6">
    <source>
        <dbReference type="Proteomes" id="UP000250140"/>
    </source>
</evidence>
<dbReference type="InterPro" id="IPR016292">
    <property type="entry name" value="Epoxide_hydrolase"/>
</dbReference>
<dbReference type="InterPro" id="IPR029058">
    <property type="entry name" value="AB_hydrolase_fold"/>
</dbReference>
<sequence>MSDSYRTIPTNARSQPTPFTISLPDDTLAEIHQLLKLSKIGPVTYEGLQGDRKYGIIQKWLTNAKVRRAVETHLNSFPHWKISVQYAKEQFQMRFTGLFSEKKDAILILMLHGWPGSFLEFLPIMSILMNGYSPATLPYHIIVPSLPEYAFSSLPPLNRDFRIEDIAAVVNMLIVDLELGSGYVAQGGDIGGKVSRVLGAEHPDAAPVNFCIMPEPEGISPGSVNGLGKKGLLQANKFHRIGSAYALEHATRPSTIGLKFLDWTDEDPPLDTILEAVTLYRLTETFLRSIYPYRQLFTPGNIGAHENPVWHIKKPLGFSWFPCEIAPIPKAWVATTGNLVFYRQHEKGGHFAAVEQPEVLLDDVAAFIDQVWKVAQ</sequence>
<dbReference type="SUPFAM" id="SSF53474">
    <property type="entry name" value="alpha/beta-Hydrolases"/>
    <property type="match status" value="1"/>
</dbReference>
<name>A0A8E2JM82_9PEZI</name>
<dbReference type="PANTHER" id="PTHR21661:SF39">
    <property type="entry name" value="HYDROLASE, PUTATIVE (AFU_ORTHOLOGUE AFUA_3G08960)-RELATED"/>
    <property type="match status" value="1"/>
</dbReference>
<feature type="domain" description="Epoxide hydrolase N-terminal" evidence="4">
    <location>
        <begin position="17"/>
        <end position="121"/>
    </location>
</feature>
<dbReference type="Pfam" id="PF06441">
    <property type="entry name" value="EHN"/>
    <property type="match status" value="1"/>
</dbReference>
<feature type="active site" description="Proton donor" evidence="3">
    <location>
        <position position="293"/>
    </location>
</feature>